<sequence>MMRNFFSAKNMVMLVWIGAAFAVGYIVNYYNLFNINERIGLEKEVLSSANSQTTVNDLMALVAPHEGYTVKISWGDTGKELVSAGGIDLQKYTQNYTSEKDKQLLAYLTESNMDTITINRENAYFWVNTLWALGLTDQSNVLTDGVMGTEYKNDVGGFASTGGWTLGVKPGKDLFASSEIIPLTSEQEEQVMRVAENVYRPCCGNSVAFPDCNHGMAILGLLSLMARDGYSDEEMYEAALAFNSYWFTSTYVDLAYYFQTKENTSWGKVDPKRALSADFSSAMGYQKIKQQIGTIPGTQTGGASCGA</sequence>
<dbReference type="AlphaFoldDB" id="A0A0G0XBR4"/>
<evidence type="ECO:0000313" key="3">
    <source>
        <dbReference type="Proteomes" id="UP000034371"/>
    </source>
</evidence>
<accession>A0A0G0XBR4</accession>
<dbReference type="Proteomes" id="UP000034371">
    <property type="component" value="Unassembled WGS sequence"/>
</dbReference>
<gene>
    <name evidence="2" type="ORF">UU78_C0017G0018</name>
</gene>
<organism evidence="2 3">
    <name type="scientific">Candidatus Roizmanbacteria bacterium GW2011_GWC2_41_7</name>
    <dbReference type="NCBI Taxonomy" id="1618487"/>
    <lineage>
        <taxon>Bacteria</taxon>
        <taxon>Candidatus Roizmaniibacteriota</taxon>
    </lineage>
</organism>
<feature type="transmembrane region" description="Helical" evidence="1">
    <location>
        <begin position="12"/>
        <end position="30"/>
    </location>
</feature>
<dbReference type="EMBL" id="LCBY01000017">
    <property type="protein sequence ID" value="KKS22414.1"/>
    <property type="molecule type" value="Genomic_DNA"/>
</dbReference>
<keyword evidence="1" id="KW-1133">Transmembrane helix</keyword>
<keyword evidence="1" id="KW-0812">Transmembrane</keyword>
<name>A0A0G0XBR4_9BACT</name>
<evidence type="ECO:0000313" key="2">
    <source>
        <dbReference type="EMBL" id="KKS22414.1"/>
    </source>
</evidence>
<keyword evidence="1" id="KW-0472">Membrane</keyword>
<reference evidence="2 3" key="1">
    <citation type="journal article" date="2015" name="Nature">
        <title>rRNA introns, odd ribosomes, and small enigmatic genomes across a large radiation of phyla.</title>
        <authorList>
            <person name="Brown C.T."/>
            <person name="Hug L.A."/>
            <person name="Thomas B.C."/>
            <person name="Sharon I."/>
            <person name="Castelle C.J."/>
            <person name="Singh A."/>
            <person name="Wilkins M.J."/>
            <person name="Williams K.H."/>
            <person name="Banfield J.F."/>
        </authorList>
    </citation>
    <scope>NUCLEOTIDE SEQUENCE [LARGE SCALE GENOMIC DNA]</scope>
</reference>
<proteinExistence type="predicted"/>
<comment type="caution">
    <text evidence="2">The sequence shown here is derived from an EMBL/GenBank/DDBJ whole genome shotgun (WGS) entry which is preliminary data.</text>
</comment>
<evidence type="ECO:0000256" key="1">
    <source>
        <dbReference type="SAM" id="Phobius"/>
    </source>
</evidence>
<protein>
    <submittedName>
        <fullName evidence="2">Uncharacterized protein</fullName>
    </submittedName>
</protein>